<dbReference type="InterPro" id="IPR042617">
    <property type="entry name" value="CTC1-like"/>
</dbReference>
<evidence type="ECO:0000256" key="8">
    <source>
        <dbReference type="ARBA" id="ARBA00023242"/>
    </source>
</evidence>
<accession>A0A6A6MD57</accession>
<evidence type="ECO:0000256" key="4">
    <source>
        <dbReference type="ARBA" id="ARBA00016175"/>
    </source>
</evidence>
<reference evidence="11 12" key="1">
    <citation type="journal article" date="2020" name="Mol. Plant">
        <title>The Chromosome-Based Rubber Tree Genome Provides New Insights into Spurge Genome Evolution and Rubber Biosynthesis.</title>
        <authorList>
            <person name="Liu J."/>
            <person name="Shi C."/>
            <person name="Shi C.C."/>
            <person name="Li W."/>
            <person name="Zhang Q.J."/>
            <person name="Zhang Y."/>
            <person name="Li K."/>
            <person name="Lu H.F."/>
            <person name="Shi C."/>
            <person name="Zhu S.T."/>
            <person name="Xiao Z.Y."/>
            <person name="Nan H."/>
            <person name="Yue Y."/>
            <person name="Zhu X.G."/>
            <person name="Wu Y."/>
            <person name="Hong X.N."/>
            <person name="Fan G.Y."/>
            <person name="Tong Y."/>
            <person name="Zhang D."/>
            <person name="Mao C.L."/>
            <person name="Liu Y.L."/>
            <person name="Hao S.J."/>
            <person name="Liu W.Q."/>
            <person name="Lv M.Q."/>
            <person name="Zhang H.B."/>
            <person name="Liu Y."/>
            <person name="Hu-Tang G.R."/>
            <person name="Wang J.P."/>
            <person name="Wang J.H."/>
            <person name="Sun Y.H."/>
            <person name="Ni S.B."/>
            <person name="Chen W.B."/>
            <person name="Zhang X.C."/>
            <person name="Jiao Y.N."/>
            <person name="Eichler E.E."/>
            <person name="Li G.H."/>
            <person name="Liu X."/>
            <person name="Gao L.Z."/>
        </authorList>
    </citation>
    <scope>NUCLEOTIDE SEQUENCE [LARGE SCALE GENOMIC DNA]</scope>
    <source>
        <strain evidence="12">cv. GT1</strain>
        <tissue evidence="11">Leaf</tissue>
    </source>
</reference>
<dbReference type="PANTHER" id="PTHR14865:SF2">
    <property type="entry name" value="CST COMPLEX SUBUNIT CTC1"/>
    <property type="match status" value="1"/>
</dbReference>
<keyword evidence="10" id="KW-0812">Transmembrane</keyword>
<comment type="caution">
    <text evidence="11">The sequence shown here is derived from an EMBL/GenBank/DDBJ whole genome shotgun (WGS) entry which is preliminary data.</text>
</comment>
<keyword evidence="7" id="KW-0238">DNA-binding</keyword>
<evidence type="ECO:0000313" key="12">
    <source>
        <dbReference type="Proteomes" id="UP000467840"/>
    </source>
</evidence>
<dbReference type="GO" id="GO:0010833">
    <property type="term" value="P:telomere maintenance via telomere lengthening"/>
    <property type="evidence" value="ECO:0007669"/>
    <property type="project" value="TreeGrafter"/>
</dbReference>
<dbReference type="Pfam" id="PF15491">
    <property type="entry name" value="CTC1_2"/>
    <property type="match status" value="2"/>
</dbReference>
<dbReference type="CDD" id="cd12087">
    <property type="entry name" value="TM_EGFR-like"/>
    <property type="match status" value="1"/>
</dbReference>
<evidence type="ECO:0000256" key="3">
    <source>
        <dbReference type="ARBA" id="ARBA00006332"/>
    </source>
</evidence>
<comment type="subcellular location">
    <subcellularLocation>
        <location evidence="2">Chromosome</location>
        <location evidence="2">Telomere</location>
    </subcellularLocation>
    <subcellularLocation>
        <location evidence="1">Nucleus</location>
    </subcellularLocation>
</comment>
<proteinExistence type="inferred from homology"/>
<keyword evidence="8" id="KW-0539">Nucleus</keyword>
<dbReference type="EMBL" id="JAAGAX010000006">
    <property type="protein sequence ID" value="KAF2309889.1"/>
    <property type="molecule type" value="Genomic_DNA"/>
</dbReference>
<organism evidence="11 12">
    <name type="scientific">Hevea brasiliensis</name>
    <name type="common">Para rubber tree</name>
    <name type="synonym">Siphonia brasiliensis</name>
    <dbReference type="NCBI Taxonomy" id="3981"/>
    <lineage>
        <taxon>Eukaryota</taxon>
        <taxon>Viridiplantae</taxon>
        <taxon>Streptophyta</taxon>
        <taxon>Embryophyta</taxon>
        <taxon>Tracheophyta</taxon>
        <taxon>Spermatophyta</taxon>
        <taxon>Magnoliopsida</taxon>
        <taxon>eudicotyledons</taxon>
        <taxon>Gunneridae</taxon>
        <taxon>Pentapetalae</taxon>
        <taxon>rosids</taxon>
        <taxon>fabids</taxon>
        <taxon>Malpighiales</taxon>
        <taxon>Euphorbiaceae</taxon>
        <taxon>Crotonoideae</taxon>
        <taxon>Micrandreae</taxon>
        <taxon>Hevea</taxon>
    </lineage>
</organism>
<dbReference type="GO" id="GO:1990879">
    <property type="term" value="C:CST complex"/>
    <property type="evidence" value="ECO:0007669"/>
    <property type="project" value="TreeGrafter"/>
</dbReference>
<evidence type="ECO:0000256" key="1">
    <source>
        <dbReference type="ARBA" id="ARBA00004123"/>
    </source>
</evidence>
<keyword evidence="6" id="KW-0779">Telomere</keyword>
<name>A0A6A6MD57_HEVBR</name>
<keyword evidence="12" id="KW-1185">Reference proteome</keyword>
<evidence type="ECO:0000256" key="6">
    <source>
        <dbReference type="ARBA" id="ARBA00022895"/>
    </source>
</evidence>
<evidence type="ECO:0000256" key="5">
    <source>
        <dbReference type="ARBA" id="ARBA00022454"/>
    </source>
</evidence>
<gene>
    <name evidence="11" type="ORF">GH714_005501</name>
</gene>
<dbReference type="GO" id="GO:0042162">
    <property type="term" value="F:telomeric DNA binding"/>
    <property type="evidence" value="ECO:0007669"/>
    <property type="project" value="TreeGrafter"/>
</dbReference>
<sequence length="1225" mass="136085">MDSFPIVSGSSPPPPPPPTIADDSKARFSVHGPIESTSPVSLVPCLSGDSKTNNLRGFIVRIMVCECKLCNSKESVTVLHNLAQGQHPHSFTKPLFIYFFGSSWSWHPVIAKLVGNDVRLSGLKKKLSKKWSPFLRNVIVGKGECGAYTGVVKGVYMQGMVIELDKEVWLVLTDQLLAAPHSLRVGAIISLRNVHFVNPKFTWTQMLILGTCLKTSITVESFSPLETGALLIISSFRKKFAGILSEKEILGSKHKEGLAQMFSNSHLPPSVIHARRGILTELCKHNSCGCDSEPYCADLKLVAPISTFLHHCEVMWMKALLQMESNFYILRDESQFDLVSCEGRSHSRTLRRMFHSEDIGVSLLGSLKISPYSGRLQLVDATGSIDVIIPNFPSTWKSNCIYEVVDYNLIVEGTPDLVDHTGLPDSESLSCRHIFYHTPWAREMKLTIYISFRLGNATCRNLPFYPCVDWNNEFMELQGGRFHLICVTHKYPVLQKFKGDPVITDCCTMFAEAIILPWDLFLGVKDGAMLPFKISGDWLNESLAHYPTENYQERLSNKKRKIDQASSQALKRSNEGECGNLSSLEIPCLATVRTANRQNLGGSGKLCFTKSKVKIDADCKLSAEKVLLEFNSENLFKYQRSVELLLRSTGNVPELSSDVCLHLSANAKAFLEVKLNENKEAHTEPIMTPEETLSDSSDILTMISSTGFFSGSLDFTCLFPEGNLTSVCGDVVDIHGFDCNSAANAHLSCERLDDGLHMKFFQESTNISCIHVLVDDQMVSIFGSLSKHAYPVGFGPGVNATFHRILKLRVTNKLQLTPASFIVLNSIRIANEQYDDKCFKFCSTLCMPSASSLDNVSSGMISELIQCSDCKPMRFNCRVVAVHVLVLEKNIKYYGLRSEVQADTSLTFRLWFCVGYVENLVCGVVGQIQSNFSLEKSLSVLHDLSVHLHDGSSTCCCWANAERAATLMRLHEELPMRAFESSGCTLKWLGIDKNCWKSTMFHLERILRKHGRIIVRNDGPIIDSYQDYTVSTVIAGLMDPNAVKQLEKEHLIQMGTTVLSMQNLWAMEVQYMNTLSEARNIIEQLIDSSLPSSEALYPKAKMSMPLGQQPPAVTIAQENFHTHSTHSSVGPVIAVLAVIMILGLLAVTIGRLCSRRRILGYGQYDIENWAETKCSSCIDGRISPPPRSNVFATSGVKPAIMGGSGIQFDGIRGMDPRVRGFGRVK</sequence>
<evidence type="ECO:0000313" key="11">
    <source>
        <dbReference type="EMBL" id="KAF2309889.1"/>
    </source>
</evidence>
<evidence type="ECO:0000256" key="9">
    <source>
        <dbReference type="SAM" id="MobiDB-lite"/>
    </source>
</evidence>
<keyword evidence="10" id="KW-0472">Membrane</keyword>
<dbReference type="PANTHER" id="PTHR14865">
    <property type="entry name" value="CST COMPLEX SUBUNIT CTC1"/>
    <property type="match status" value="1"/>
</dbReference>
<comment type="similarity">
    <text evidence="3">Belongs to the CTC1 family.</text>
</comment>
<dbReference type="GO" id="GO:0003697">
    <property type="term" value="F:single-stranded DNA binding"/>
    <property type="evidence" value="ECO:0007669"/>
    <property type="project" value="TreeGrafter"/>
</dbReference>
<feature type="transmembrane region" description="Helical" evidence="10">
    <location>
        <begin position="1129"/>
        <end position="1149"/>
    </location>
</feature>
<evidence type="ECO:0000256" key="2">
    <source>
        <dbReference type="ARBA" id="ARBA00004574"/>
    </source>
</evidence>
<evidence type="ECO:0000256" key="7">
    <source>
        <dbReference type="ARBA" id="ARBA00023125"/>
    </source>
</evidence>
<keyword evidence="5" id="KW-0158">Chromosome</keyword>
<dbReference type="AlphaFoldDB" id="A0A6A6MD57"/>
<dbReference type="GO" id="GO:0045740">
    <property type="term" value="P:positive regulation of DNA replication"/>
    <property type="evidence" value="ECO:0007669"/>
    <property type="project" value="TreeGrafter"/>
</dbReference>
<keyword evidence="10" id="KW-1133">Transmembrane helix</keyword>
<protein>
    <recommendedName>
        <fullName evidence="4">CST complex subunit CTC1</fullName>
    </recommendedName>
</protein>
<dbReference type="InterPro" id="IPR028262">
    <property type="entry name" value="CTC1_plant"/>
</dbReference>
<dbReference type="Proteomes" id="UP000467840">
    <property type="component" value="Chromosome 14"/>
</dbReference>
<evidence type="ECO:0000256" key="10">
    <source>
        <dbReference type="SAM" id="Phobius"/>
    </source>
</evidence>
<feature type="region of interest" description="Disordered" evidence="9">
    <location>
        <begin position="1"/>
        <end position="23"/>
    </location>
</feature>